<protein>
    <submittedName>
        <fullName evidence="1">Uncharacterized protein</fullName>
    </submittedName>
</protein>
<name>A0ABV8QWC2_9MICC</name>
<reference evidence="2" key="1">
    <citation type="journal article" date="2019" name="Int. J. Syst. Evol. Microbiol.">
        <title>The Global Catalogue of Microorganisms (GCM) 10K type strain sequencing project: providing services to taxonomists for standard genome sequencing and annotation.</title>
        <authorList>
            <consortium name="The Broad Institute Genomics Platform"/>
            <consortium name="The Broad Institute Genome Sequencing Center for Infectious Disease"/>
            <person name="Wu L."/>
            <person name="Ma J."/>
        </authorList>
    </citation>
    <scope>NUCLEOTIDE SEQUENCE [LARGE SCALE GENOMIC DNA]</scope>
    <source>
        <strain evidence="2">CGMCC 1.10698</strain>
    </source>
</reference>
<keyword evidence="2" id="KW-1185">Reference proteome</keyword>
<organism evidence="1 2">
    <name type="scientific">Arthrobacter cryoconiti</name>
    <dbReference type="NCBI Taxonomy" id="748907"/>
    <lineage>
        <taxon>Bacteria</taxon>
        <taxon>Bacillati</taxon>
        <taxon>Actinomycetota</taxon>
        <taxon>Actinomycetes</taxon>
        <taxon>Micrococcales</taxon>
        <taxon>Micrococcaceae</taxon>
        <taxon>Arthrobacter</taxon>
    </lineage>
</organism>
<dbReference type="RefSeq" id="WP_230067705.1">
    <property type="nucleotide sequence ID" value="NZ_BAABLL010000001.1"/>
</dbReference>
<dbReference type="Proteomes" id="UP001595773">
    <property type="component" value="Unassembled WGS sequence"/>
</dbReference>
<sequence length="100" mass="10468">MSIHGVELTAQRVGGSPITEAEVDRIFASLSSNIAIHTVDIASDLNVGTLSFMLSVECPNGLDAESLVPGIVDDALERALEGQSGAEIQQHALTFTPAFC</sequence>
<gene>
    <name evidence="1" type="ORF">ACFOW9_02835</name>
</gene>
<comment type="caution">
    <text evidence="1">The sequence shown here is derived from an EMBL/GenBank/DDBJ whole genome shotgun (WGS) entry which is preliminary data.</text>
</comment>
<dbReference type="EMBL" id="JBHSCQ010000004">
    <property type="protein sequence ID" value="MFC4264531.1"/>
    <property type="molecule type" value="Genomic_DNA"/>
</dbReference>
<evidence type="ECO:0000313" key="1">
    <source>
        <dbReference type="EMBL" id="MFC4264531.1"/>
    </source>
</evidence>
<proteinExistence type="predicted"/>
<accession>A0ABV8QWC2</accession>
<evidence type="ECO:0000313" key="2">
    <source>
        <dbReference type="Proteomes" id="UP001595773"/>
    </source>
</evidence>